<dbReference type="Proteomes" id="UP000001194">
    <property type="component" value="Unassembled WGS sequence"/>
</dbReference>
<feature type="compositionally biased region" description="Polar residues" evidence="1">
    <location>
        <begin position="720"/>
        <end position="737"/>
    </location>
</feature>
<feature type="region of interest" description="Disordered" evidence="1">
    <location>
        <begin position="649"/>
        <end position="708"/>
    </location>
</feature>
<evidence type="ECO:0000259" key="3">
    <source>
        <dbReference type="Pfam" id="PF20415"/>
    </source>
</evidence>
<keyword evidence="5" id="KW-1185">Reference proteome</keyword>
<feature type="compositionally biased region" description="Polar residues" evidence="1">
    <location>
        <begin position="77"/>
        <end position="91"/>
    </location>
</feature>
<evidence type="ECO:0000256" key="1">
    <source>
        <dbReference type="SAM" id="MobiDB-lite"/>
    </source>
</evidence>
<feature type="compositionally biased region" description="Polar residues" evidence="1">
    <location>
        <begin position="111"/>
        <end position="140"/>
    </location>
</feature>
<dbReference type="GeneID" id="6084623"/>
<dbReference type="EMBL" id="DS547150">
    <property type="protein sequence ID" value="EDR00405.1"/>
    <property type="molecule type" value="Genomic_DNA"/>
</dbReference>
<accession>B0DYA9</accession>
<evidence type="ECO:0000259" key="2">
    <source>
        <dbReference type="Pfam" id="PF08550"/>
    </source>
</evidence>
<dbReference type="KEGG" id="lbc:LACBIDRAFT_295783"/>
<feature type="region of interest" description="Disordered" evidence="1">
    <location>
        <begin position="569"/>
        <end position="596"/>
    </location>
</feature>
<feature type="region of interest" description="Disordered" evidence="1">
    <location>
        <begin position="720"/>
        <end position="742"/>
    </location>
</feature>
<feature type="region of interest" description="Disordered" evidence="1">
    <location>
        <begin position="827"/>
        <end position="854"/>
    </location>
</feature>
<evidence type="ECO:0000313" key="5">
    <source>
        <dbReference type="Proteomes" id="UP000001194"/>
    </source>
</evidence>
<dbReference type="HOGENOM" id="CLU_328470_0_0_1"/>
<feature type="region of interest" description="Disordered" evidence="1">
    <location>
        <begin position="71"/>
        <end position="165"/>
    </location>
</feature>
<protein>
    <submittedName>
        <fullName evidence="4">Predicted protein</fullName>
    </submittedName>
</protein>
<feature type="domain" description="DUF6699" evidence="3">
    <location>
        <begin position="882"/>
        <end position="1016"/>
    </location>
</feature>
<dbReference type="RefSeq" id="XP_001888964.1">
    <property type="nucleotide sequence ID" value="XM_001888929.1"/>
</dbReference>
<gene>
    <name evidence="4" type="ORF">LACBIDRAFT_295783</name>
</gene>
<dbReference type="InterPro" id="IPR013860">
    <property type="entry name" value="AreA_GATA"/>
</dbReference>
<proteinExistence type="predicted"/>
<dbReference type="InterPro" id="IPR046522">
    <property type="entry name" value="DUF6699"/>
</dbReference>
<dbReference type="Pfam" id="PF08550">
    <property type="entry name" value="GATA_AreA"/>
    <property type="match status" value="1"/>
</dbReference>
<organism evidence="5">
    <name type="scientific">Laccaria bicolor (strain S238N-H82 / ATCC MYA-4686)</name>
    <name type="common">Bicoloured deceiver</name>
    <name type="synonym">Laccaria laccata var. bicolor</name>
    <dbReference type="NCBI Taxonomy" id="486041"/>
    <lineage>
        <taxon>Eukaryota</taxon>
        <taxon>Fungi</taxon>
        <taxon>Dikarya</taxon>
        <taxon>Basidiomycota</taxon>
        <taxon>Agaricomycotina</taxon>
        <taxon>Agaricomycetes</taxon>
        <taxon>Agaricomycetidae</taxon>
        <taxon>Agaricales</taxon>
        <taxon>Agaricineae</taxon>
        <taxon>Hydnangiaceae</taxon>
        <taxon>Laccaria</taxon>
    </lineage>
</organism>
<reference evidence="4 5" key="1">
    <citation type="journal article" date="2008" name="Nature">
        <title>The genome of Laccaria bicolor provides insights into mycorrhizal symbiosis.</title>
        <authorList>
            <person name="Martin F."/>
            <person name="Aerts A."/>
            <person name="Ahren D."/>
            <person name="Brun A."/>
            <person name="Danchin E.G.J."/>
            <person name="Duchaussoy F."/>
            <person name="Gibon J."/>
            <person name="Kohler A."/>
            <person name="Lindquist E."/>
            <person name="Pereda V."/>
            <person name="Salamov A."/>
            <person name="Shapiro H.J."/>
            <person name="Wuyts J."/>
            <person name="Blaudez D."/>
            <person name="Buee M."/>
            <person name="Brokstein P."/>
            <person name="Canbaeck B."/>
            <person name="Cohen D."/>
            <person name="Courty P.E."/>
            <person name="Coutinho P.M."/>
            <person name="Delaruelle C."/>
            <person name="Detter J.C."/>
            <person name="Deveau A."/>
            <person name="DiFazio S."/>
            <person name="Duplessis S."/>
            <person name="Fraissinet-Tachet L."/>
            <person name="Lucic E."/>
            <person name="Frey-Klett P."/>
            <person name="Fourrey C."/>
            <person name="Feussner I."/>
            <person name="Gay G."/>
            <person name="Grimwood J."/>
            <person name="Hoegger P.J."/>
            <person name="Jain P."/>
            <person name="Kilaru S."/>
            <person name="Labbe J."/>
            <person name="Lin Y.C."/>
            <person name="Legue V."/>
            <person name="Le Tacon F."/>
            <person name="Marmeisse R."/>
            <person name="Melayah D."/>
            <person name="Montanini B."/>
            <person name="Muratet M."/>
            <person name="Nehls U."/>
            <person name="Niculita-Hirzel H."/>
            <person name="Oudot-Le Secq M.P."/>
            <person name="Peter M."/>
            <person name="Quesneville H."/>
            <person name="Rajashekar B."/>
            <person name="Reich M."/>
            <person name="Rouhier N."/>
            <person name="Schmutz J."/>
            <person name="Yin T."/>
            <person name="Chalot M."/>
            <person name="Henrissat B."/>
            <person name="Kuees U."/>
            <person name="Lucas S."/>
            <person name="Van de Peer Y."/>
            <person name="Podila G.K."/>
            <person name="Polle A."/>
            <person name="Pukkila P.J."/>
            <person name="Richardson P.M."/>
            <person name="Rouze P."/>
            <person name="Sanders I.R."/>
            <person name="Stajich J.E."/>
            <person name="Tunlid A."/>
            <person name="Tuskan G."/>
            <person name="Grigoriev I.V."/>
        </authorList>
    </citation>
    <scope>NUCLEOTIDE SEQUENCE [LARGE SCALE GENOMIC DNA]</scope>
    <source>
        <strain evidence="5">S238N-H82 / ATCC MYA-4686</strain>
    </source>
</reference>
<feature type="compositionally biased region" description="Polar residues" evidence="1">
    <location>
        <begin position="649"/>
        <end position="662"/>
    </location>
</feature>
<dbReference type="InParanoid" id="B0DYA9"/>
<dbReference type="AlphaFoldDB" id="B0DYA9"/>
<feature type="compositionally biased region" description="Basic and acidic residues" evidence="1">
    <location>
        <begin position="141"/>
        <end position="151"/>
    </location>
</feature>
<evidence type="ECO:0000313" key="4">
    <source>
        <dbReference type="EMBL" id="EDR00405.1"/>
    </source>
</evidence>
<dbReference type="Pfam" id="PF20415">
    <property type="entry name" value="DUF6699"/>
    <property type="match status" value="1"/>
</dbReference>
<dbReference type="OrthoDB" id="3265169at2759"/>
<name>B0DYA9_LACBS</name>
<feature type="domain" description="Nitrogen regulatory protein areA GATA-like" evidence="2">
    <location>
        <begin position="766"/>
        <end position="792"/>
    </location>
</feature>
<dbReference type="STRING" id="486041.B0DYA9"/>
<sequence>MNSKRYTARSTSTVDETRAASRVESIGASILSGASSTSVLGGEIINSQRDHNRATFIINLLIIGKPLDIGAPDSDTSRSTLAVSKPSTLGTVTDLPHASTSSKLARDLPCPSTSSASDQEQSLLEEFNASTDSGYGSEVSSEIKRGERADLEQSPDSPPNEDENLFEEEPNAIYERHMYLKKHGFPLWIPQPNMRLPHSYRRQGVSIGDVGIFAWDGSFDFLFNVCLPAGHPNNPDELPEGFSCLTLRPTDVSEVRAHSAHSHMTSASVQKQDGATFECSGSDGAVLTMPQGAYHEDLKNISRFRDYALTHAESWYQYANGPCGREIGNGQLHMVTGCDKTTAWGIATYSHLQSKRPEGSVTLLNFEAVGNEHHGRQPYAWDYKGTVEAKVGPEEDELVDLGVQGSAPLRNQCTFVRSLTPTLGHDDWERLQSKIVASAKDQASEQSPKNPITSVLGAISSLPVISSARPLKLLMWLRSRKYFEADRFSDSCTGQHFHLFHAPLRILTILMKPLSAHPATYVTDMILQKCPKAKVVVVHDSDWCSVIRDSCKTFRIDFKRHLISLKRRMGDHGDSSDEDQQPGPSHIFDHFAPPSPLKMKGDYSSFFKDGEDENIKFDEHYDSGEANDEDNPMLDAAFLDSILPQSQKANHNASFAQPSPLKTSIDAYDDDPSPDSSKHGLTNSPDDVGIPFPAMDPHSSQDNFNKARGMSMSIPISGQQSFSLAPQATNPSSSRRVSSFPDLQHAPDLDVDLDRLAKEDPLTTQIWRRYAKTKATSPHAQRMENITWRMMALALKKRKEDEEFKATERPAEVEEAPLHDQTLVRLREAPQVEHKPDNVGEPDQRGRRTDKGKRVRFYPSSNLENSQVCIHPHLGLSSVPAINYDVMDHPSSILDHHHHHRISSRNLTEPATTPVLRKLSIVSEHLPWTISISASNGSYVTVGDVLEGVYNALQKNITPGEYSSLSSHNKRRAAQAYEQRYRRHRSSQAYDLEKRGGMKRVDFLMGRTKFWGLAMTSHGSHMWQLSVT</sequence>
<feature type="compositionally biased region" description="Basic and acidic residues" evidence="1">
    <location>
        <begin position="827"/>
        <end position="849"/>
    </location>
</feature>